<keyword evidence="3" id="KW-1185">Reference proteome</keyword>
<dbReference type="InterPro" id="IPR000719">
    <property type="entry name" value="Prot_kinase_dom"/>
</dbReference>
<dbReference type="STRING" id="1213857.A0A484F9N7"/>
<name>A0A484F9N7_COLOR</name>
<reference evidence="3" key="1">
    <citation type="journal article" date="2013" name="New Phytol.">
        <title>Comparative genomic and transcriptomic analyses reveal the hemibiotrophic stage shift of Colletotrichum fungi.</title>
        <authorList>
            <person name="Gan P."/>
            <person name="Ikeda K."/>
            <person name="Irieda H."/>
            <person name="Narusaka M."/>
            <person name="O'Connell R.J."/>
            <person name="Narusaka Y."/>
            <person name="Takano Y."/>
            <person name="Kubo Y."/>
            <person name="Shirasu K."/>
        </authorList>
    </citation>
    <scope>NUCLEOTIDE SEQUENCE [LARGE SCALE GENOMIC DNA]</scope>
    <source>
        <strain evidence="3">104-T / ATCC 96160 / CBS 514.97 / LARS 414 / MAFF 240422</strain>
    </source>
</reference>
<feature type="domain" description="Protein kinase" evidence="1">
    <location>
        <begin position="8"/>
        <end position="342"/>
    </location>
</feature>
<dbReference type="OrthoDB" id="4062651at2759"/>
<evidence type="ECO:0000313" key="3">
    <source>
        <dbReference type="Proteomes" id="UP000014480"/>
    </source>
</evidence>
<organism evidence="2 3">
    <name type="scientific">Colletotrichum orbiculare (strain 104-T / ATCC 96160 / CBS 514.97 / LARS 414 / MAFF 240422)</name>
    <name type="common">Cucumber anthracnose fungus</name>
    <name type="synonym">Colletotrichum lagenarium</name>
    <dbReference type="NCBI Taxonomy" id="1213857"/>
    <lineage>
        <taxon>Eukaryota</taxon>
        <taxon>Fungi</taxon>
        <taxon>Dikarya</taxon>
        <taxon>Ascomycota</taxon>
        <taxon>Pezizomycotina</taxon>
        <taxon>Sordariomycetes</taxon>
        <taxon>Hypocreomycetidae</taxon>
        <taxon>Glomerellales</taxon>
        <taxon>Glomerellaceae</taxon>
        <taxon>Colletotrichum</taxon>
        <taxon>Colletotrichum orbiculare species complex</taxon>
    </lineage>
</organism>
<proteinExistence type="predicted"/>
<dbReference type="PROSITE" id="PS50011">
    <property type="entry name" value="PROTEIN_KINASE_DOM"/>
    <property type="match status" value="1"/>
</dbReference>
<evidence type="ECO:0000313" key="2">
    <source>
        <dbReference type="EMBL" id="TDZ14638.1"/>
    </source>
</evidence>
<dbReference type="GO" id="GO:0004674">
    <property type="term" value="F:protein serine/threonine kinase activity"/>
    <property type="evidence" value="ECO:0007669"/>
    <property type="project" value="TreeGrafter"/>
</dbReference>
<dbReference type="Gene3D" id="1.10.510.10">
    <property type="entry name" value="Transferase(Phosphotransferase) domain 1"/>
    <property type="match status" value="1"/>
</dbReference>
<evidence type="ECO:0000259" key="1">
    <source>
        <dbReference type="PROSITE" id="PS50011"/>
    </source>
</evidence>
<keyword evidence="2" id="KW-0808">Transferase</keyword>
<dbReference type="CDD" id="cd00180">
    <property type="entry name" value="PKc"/>
    <property type="match status" value="1"/>
</dbReference>
<dbReference type="SMART" id="SM00220">
    <property type="entry name" value="S_TKc"/>
    <property type="match status" value="1"/>
</dbReference>
<dbReference type="SUPFAM" id="SSF56112">
    <property type="entry name" value="Protein kinase-like (PK-like)"/>
    <property type="match status" value="1"/>
</dbReference>
<dbReference type="Proteomes" id="UP000014480">
    <property type="component" value="Unassembled WGS sequence"/>
</dbReference>
<protein>
    <submittedName>
        <fullName evidence="2">Serine/threonine-protein kinase</fullName>
    </submittedName>
</protein>
<keyword evidence="2" id="KW-0418">Kinase</keyword>
<dbReference type="PANTHER" id="PTHR24359:SF1">
    <property type="entry name" value="INHIBITOR OF NUCLEAR FACTOR KAPPA-B KINASE EPSILON SUBUNIT HOMOLOG 1-RELATED"/>
    <property type="match status" value="1"/>
</dbReference>
<gene>
    <name evidence="2" type="ORF">Cob_v012524</name>
</gene>
<sequence>MSLPWTDLERRDNPLAGNLSLICKIRIEQSHQFLEPEDGWFALKVLEKRLRITVAQNRFENEVAANLRVSHPHIAPLLSAFQHRADMALVFPWASGGNLKELWGRLDPTSDMLAWMENQCFQLADALATIHGYTSHNSGAYLRPQLHQDIKAENVLCFDTAVDHAPLYKLKITDFGQAIPFDTTSGLEFDVSQPKTYRPPEGDEDLFFCPGLTWDVWSLGCLYLDFITWAIVGRGGIEKFRNRRRQTNQQSKQLSRVTIREDVYFQKKTAMSLWGVLPWGSPRLVARVKDSVTSHIHYLRHHPRCTLFLGELLTCIETQMLVIDPSCRATSDKIRDRLGILLQGDESGFDEGV</sequence>
<dbReference type="GO" id="GO:0005524">
    <property type="term" value="F:ATP binding"/>
    <property type="evidence" value="ECO:0007669"/>
    <property type="project" value="InterPro"/>
</dbReference>
<comment type="caution">
    <text evidence="2">The sequence shown here is derived from an EMBL/GenBank/DDBJ whole genome shotgun (WGS) entry which is preliminary data.</text>
</comment>
<accession>A0A484F9N7</accession>
<reference evidence="3" key="2">
    <citation type="journal article" date="2019" name="Mol. Plant Microbe Interact.">
        <title>Genome sequence resources for four phytopathogenic fungi from the Colletotrichum orbiculare species complex.</title>
        <authorList>
            <person name="Gan P."/>
            <person name="Tsushima A."/>
            <person name="Narusaka M."/>
            <person name="Narusaka Y."/>
            <person name="Takano Y."/>
            <person name="Kubo Y."/>
            <person name="Shirasu K."/>
        </authorList>
    </citation>
    <scope>GENOME REANNOTATION</scope>
    <source>
        <strain evidence="3">104-T / ATCC 96160 / CBS 514.97 / LARS 414 / MAFF 240422</strain>
    </source>
</reference>
<dbReference type="PANTHER" id="PTHR24359">
    <property type="entry name" value="SERINE/THREONINE-PROTEIN KINASE SBK1"/>
    <property type="match status" value="1"/>
</dbReference>
<dbReference type="Pfam" id="PF00069">
    <property type="entry name" value="Pkinase"/>
    <property type="match status" value="1"/>
</dbReference>
<dbReference type="AlphaFoldDB" id="A0A484F9N7"/>
<dbReference type="InterPro" id="IPR011009">
    <property type="entry name" value="Kinase-like_dom_sf"/>
</dbReference>
<dbReference type="EMBL" id="AMCV02000049">
    <property type="protein sequence ID" value="TDZ14638.1"/>
    <property type="molecule type" value="Genomic_DNA"/>
</dbReference>